<dbReference type="EMBL" id="LVYV01000012">
    <property type="protein sequence ID" value="KZD23416.1"/>
    <property type="molecule type" value="Genomic_DNA"/>
</dbReference>
<keyword evidence="1" id="KW-0131">Cell cycle</keyword>
<keyword evidence="1" id="KW-0132">Cell division</keyword>
<dbReference type="OrthoDB" id="7185608at2"/>
<accession>A0A163ZFG4</accession>
<evidence type="ECO:0000256" key="2">
    <source>
        <dbReference type="SAM" id="MobiDB-lite"/>
    </source>
</evidence>
<dbReference type="InterPro" id="IPR011990">
    <property type="entry name" value="TPR-like_helical_dom_sf"/>
</dbReference>
<reference evidence="3 4" key="1">
    <citation type="submission" date="2016-03" db="EMBL/GenBank/DDBJ databases">
        <title>Microsymbionts genomes from the relict species Vavilovia formosa (Stev.) Fed.</title>
        <authorList>
            <person name="Kopat V."/>
            <person name="Chirak E."/>
            <person name="Kimeklis A."/>
            <person name="Andronov E."/>
        </authorList>
    </citation>
    <scope>NUCLEOTIDE SEQUENCE [LARGE SCALE GENOMIC DNA]</scope>
    <source>
        <strain evidence="3 4">Vaf07</strain>
    </source>
</reference>
<keyword evidence="4" id="KW-1185">Reference proteome</keyword>
<feature type="compositionally biased region" description="Low complexity" evidence="2">
    <location>
        <begin position="187"/>
        <end position="209"/>
    </location>
</feature>
<keyword evidence="1" id="KW-0732">Signal</keyword>
<dbReference type="SUPFAM" id="SSF48452">
    <property type="entry name" value="TPR-like"/>
    <property type="match status" value="1"/>
</dbReference>
<dbReference type="Gene3D" id="1.25.40.10">
    <property type="entry name" value="Tetratricopeptide repeat domain"/>
    <property type="match status" value="1"/>
</dbReference>
<feature type="chain" id="PRO_5009986264" description="Cell division coordinator CpoB" evidence="1">
    <location>
        <begin position="27"/>
        <end position="337"/>
    </location>
</feature>
<dbReference type="HAMAP" id="MF_02066">
    <property type="entry name" value="CpoB"/>
    <property type="match status" value="1"/>
</dbReference>
<evidence type="ECO:0000313" key="4">
    <source>
        <dbReference type="Proteomes" id="UP000076574"/>
    </source>
</evidence>
<evidence type="ECO:0000256" key="1">
    <source>
        <dbReference type="HAMAP-Rule" id="MF_02066"/>
    </source>
</evidence>
<dbReference type="NCBIfam" id="TIGR02795">
    <property type="entry name" value="tol_pal_ybgF"/>
    <property type="match status" value="1"/>
</dbReference>
<comment type="similarity">
    <text evidence="1">Belongs to the CpoB family.</text>
</comment>
<sequence length="337" mass="35780" precursor="true">MSSRSHSLAGAALVSMLLVTASPVWAQLFGQPAPRQQGYGQQSGDDDADQGLQIERLQNQLRQLTGQNEELQFRNRQLEDQLRQLQAGGAPAGAGGRPNVAAAPVQQPPMQQAPVQQPGYNQQQPQIAAPAPIAQDPAPAPRAGRRNDAFDPNANPNAPGVPRALGGGQQPMPANAPVGAQGGRGAGEPLPLGNAAPGGAAPALTTLPPGATPKDEFDLGIGYMQRRDYALAEETMRNFAQKYPGDPMIADSQYWLGESFFQRQKYRDAAEIFLGVTTKYDTSAKAPDALLRLGQSLAALKEKEAACAAFGEVTRKYPRASAGVKQGVDREQKRVKC</sequence>
<dbReference type="STRING" id="943830.A4A58_07960"/>
<feature type="compositionally biased region" description="Low complexity" evidence="2">
    <location>
        <begin position="97"/>
        <end position="137"/>
    </location>
</feature>
<dbReference type="InterPro" id="IPR034706">
    <property type="entry name" value="CpoB"/>
</dbReference>
<organism evidence="3 4">
    <name type="scientific">Tardiphaga robiniae</name>
    <dbReference type="NCBI Taxonomy" id="943830"/>
    <lineage>
        <taxon>Bacteria</taxon>
        <taxon>Pseudomonadati</taxon>
        <taxon>Pseudomonadota</taxon>
        <taxon>Alphaproteobacteria</taxon>
        <taxon>Hyphomicrobiales</taxon>
        <taxon>Nitrobacteraceae</taxon>
        <taxon>Tardiphaga</taxon>
    </lineage>
</organism>
<proteinExistence type="inferred from homology"/>
<feature type="coiled-coil region" evidence="1">
    <location>
        <begin position="54"/>
        <end position="88"/>
    </location>
</feature>
<dbReference type="Pfam" id="PF13174">
    <property type="entry name" value="TPR_6"/>
    <property type="match status" value="1"/>
</dbReference>
<dbReference type="InterPro" id="IPR019734">
    <property type="entry name" value="TPR_rpt"/>
</dbReference>
<dbReference type="InterPro" id="IPR014162">
    <property type="entry name" value="CpoB_C"/>
</dbReference>
<comment type="caution">
    <text evidence="3">The sequence shown here is derived from an EMBL/GenBank/DDBJ whole genome shotgun (WGS) entry which is preliminary data.</text>
</comment>
<dbReference type="Pfam" id="PF13432">
    <property type="entry name" value="TPR_16"/>
    <property type="match status" value="1"/>
</dbReference>
<dbReference type="GO" id="GO:0030288">
    <property type="term" value="C:outer membrane-bounded periplasmic space"/>
    <property type="evidence" value="ECO:0007669"/>
    <property type="project" value="UniProtKB-UniRule"/>
</dbReference>
<dbReference type="Proteomes" id="UP000076574">
    <property type="component" value="Unassembled WGS sequence"/>
</dbReference>
<feature type="signal peptide" evidence="1">
    <location>
        <begin position="1"/>
        <end position="26"/>
    </location>
</feature>
<evidence type="ECO:0000313" key="3">
    <source>
        <dbReference type="EMBL" id="KZD23416.1"/>
    </source>
</evidence>
<dbReference type="RefSeq" id="WP_068733789.1">
    <property type="nucleotide sequence ID" value="NZ_LVYV01000012.1"/>
</dbReference>
<keyword evidence="1" id="KW-0574">Periplasm</keyword>
<dbReference type="AlphaFoldDB" id="A0A163ZFG4"/>
<keyword evidence="1" id="KW-0175">Coiled coil</keyword>
<gene>
    <name evidence="1" type="primary">cpoB</name>
    <name evidence="3" type="ORF">A4A58_07960</name>
</gene>
<feature type="region of interest" description="Disordered" evidence="2">
    <location>
        <begin position="88"/>
        <end position="214"/>
    </location>
</feature>
<comment type="function">
    <text evidence="1">Mediates coordination of peptidoglycan synthesis and outer membrane constriction during cell division.</text>
</comment>
<protein>
    <recommendedName>
        <fullName evidence="1">Cell division coordinator CpoB</fullName>
    </recommendedName>
</protein>
<dbReference type="GO" id="GO:0043093">
    <property type="term" value="P:FtsZ-dependent cytokinesis"/>
    <property type="evidence" value="ECO:0007669"/>
    <property type="project" value="UniProtKB-UniRule"/>
</dbReference>
<comment type="subcellular location">
    <subcellularLocation>
        <location evidence="1">Periplasm</location>
    </subcellularLocation>
</comment>
<name>A0A163ZFG4_9BRAD</name>